<evidence type="ECO:0000259" key="2">
    <source>
        <dbReference type="PROSITE" id="PS50020"/>
    </source>
</evidence>
<dbReference type="InterPro" id="IPR053233">
    <property type="entry name" value="ABRA-related"/>
</dbReference>
<dbReference type="Pfam" id="PF00397">
    <property type="entry name" value="WW"/>
    <property type="match status" value="1"/>
</dbReference>
<gene>
    <name evidence="3" type="ORF">NQ318_001489</name>
</gene>
<dbReference type="PROSITE" id="PS50020">
    <property type="entry name" value="WW_DOMAIN_2"/>
    <property type="match status" value="1"/>
</dbReference>
<reference evidence="3" key="1">
    <citation type="journal article" date="2023" name="Insect Mol. Biol.">
        <title>Genome sequencing provides insights into the evolution of gene families encoding plant cell wall-degrading enzymes in longhorned beetles.</title>
        <authorList>
            <person name="Shin N.R."/>
            <person name="Okamura Y."/>
            <person name="Kirsch R."/>
            <person name="Pauchet Y."/>
        </authorList>
    </citation>
    <scope>NUCLEOTIDE SEQUENCE</scope>
    <source>
        <strain evidence="3">AMC_N1</strain>
    </source>
</reference>
<accession>A0AAV8XD17</accession>
<dbReference type="SUPFAM" id="SSF51045">
    <property type="entry name" value="WW domain"/>
    <property type="match status" value="1"/>
</dbReference>
<feature type="domain" description="WW" evidence="2">
    <location>
        <begin position="53"/>
        <end position="75"/>
    </location>
</feature>
<dbReference type="AlphaFoldDB" id="A0AAV8XD17"/>
<proteinExistence type="predicted"/>
<evidence type="ECO:0000313" key="3">
    <source>
        <dbReference type="EMBL" id="KAJ8936296.1"/>
    </source>
</evidence>
<dbReference type="InterPro" id="IPR036020">
    <property type="entry name" value="WW_dom_sf"/>
</dbReference>
<dbReference type="PANTHER" id="PTHR21715:SF0">
    <property type="entry name" value="RH04127P"/>
    <property type="match status" value="1"/>
</dbReference>
<comment type="caution">
    <text evidence="3">The sequence shown here is derived from an EMBL/GenBank/DDBJ whole genome shotgun (WGS) entry which is preliminary data.</text>
</comment>
<dbReference type="InterPro" id="IPR001202">
    <property type="entry name" value="WW_dom"/>
</dbReference>
<dbReference type="PANTHER" id="PTHR21715">
    <property type="entry name" value="RH04127P"/>
    <property type="match status" value="1"/>
</dbReference>
<sequence length="245" mass="27941">MHNYRRATFKGLNKYGTCFASQSSRPPLRWPSHGHLEYGIPIRGRLEDGRYDDSSKSYYYYNNITKKTQWEHPLDDIYRGLVKKARTESQSISLQDNKEDITYITDDILSLEEPLSNLPYKKLEPIIVGAKKKDLKLSPLKVSPNVSPKRELKLFKQKSEDFALGSKKLSLGFSSFDEEKEGTFDKHPRSLDKSELKIAGGGSIFLKSNKKKQTDAGSGSVRLGKVDPLQELQPPRSILREKECN</sequence>
<name>A0AAV8XD17_9CUCU</name>
<dbReference type="EMBL" id="JAPWTK010000760">
    <property type="protein sequence ID" value="KAJ8936296.1"/>
    <property type="molecule type" value="Genomic_DNA"/>
</dbReference>
<keyword evidence="4" id="KW-1185">Reference proteome</keyword>
<dbReference type="CDD" id="cd00201">
    <property type="entry name" value="WW"/>
    <property type="match status" value="1"/>
</dbReference>
<evidence type="ECO:0000313" key="4">
    <source>
        <dbReference type="Proteomes" id="UP001162162"/>
    </source>
</evidence>
<feature type="region of interest" description="Disordered" evidence="1">
    <location>
        <begin position="208"/>
        <end position="245"/>
    </location>
</feature>
<organism evidence="3 4">
    <name type="scientific">Aromia moschata</name>
    <dbReference type="NCBI Taxonomy" id="1265417"/>
    <lineage>
        <taxon>Eukaryota</taxon>
        <taxon>Metazoa</taxon>
        <taxon>Ecdysozoa</taxon>
        <taxon>Arthropoda</taxon>
        <taxon>Hexapoda</taxon>
        <taxon>Insecta</taxon>
        <taxon>Pterygota</taxon>
        <taxon>Neoptera</taxon>
        <taxon>Endopterygota</taxon>
        <taxon>Coleoptera</taxon>
        <taxon>Polyphaga</taxon>
        <taxon>Cucujiformia</taxon>
        <taxon>Chrysomeloidea</taxon>
        <taxon>Cerambycidae</taxon>
        <taxon>Cerambycinae</taxon>
        <taxon>Callichromatini</taxon>
        <taxon>Aromia</taxon>
    </lineage>
</organism>
<evidence type="ECO:0000256" key="1">
    <source>
        <dbReference type="SAM" id="MobiDB-lite"/>
    </source>
</evidence>
<protein>
    <recommendedName>
        <fullName evidence="2">WW domain-containing protein</fullName>
    </recommendedName>
</protein>
<dbReference type="Gene3D" id="2.20.70.10">
    <property type="match status" value="1"/>
</dbReference>
<dbReference type="Proteomes" id="UP001162162">
    <property type="component" value="Unassembled WGS sequence"/>
</dbReference>